<dbReference type="EMBL" id="VSSQ01000298">
    <property type="protein sequence ID" value="MPL90230.1"/>
    <property type="molecule type" value="Genomic_DNA"/>
</dbReference>
<name>A0A644VFY4_9ZZZZ</name>
<evidence type="ECO:0000259" key="1">
    <source>
        <dbReference type="Pfam" id="PF20691"/>
    </source>
</evidence>
<sequence length="248" mass="28310">MSKKMTVVCPSKGRANNVRTLAYFPDLKLIVPESEADDYSANYPSVEVIGTPKNVKGITPTRQWILDNFGEVFMIDDDVVSVRRNFAFGDQEAYVDDPVTIREILETTAHIAREIGAKVFSFSKIRNPLEYNSFNPLEHTGYMNASFCGFLEGHGLEYDLSMSEGEDHYISCLTIYKHRYCLIDNRYSFITDGNFTAIGGCNDYRTRESMMKNTLYLRKKFGEVIHTKTSTSLKSKVNMGERSLKFPY</sequence>
<feature type="domain" description="TET-Associated Glycosyltransferase" evidence="1">
    <location>
        <begin position="5"/>
        <end position="196"/>
    </location>
</feature>
<gene>
    <name evidence="2" type="ORF">SDC9_36277</name>
</gene>
<dbReference type="InterPro" id="IPR049100">
    <property type="entry name" value="TAGT"/>
</dbReference>
<organism evidence="2">
    <name type="scientific">bioreactor metagenome</name>
    <dbReference type="NCBI Taxonomy" id="1076179"/>
    <lineage>
        <taxon>unclassified sequences</taxon>
        <taxon>metagenomes</taxon>
        <taxon>ecological metagenomes</taxon>
    </lineage>
</organism>
<proteinExistence type="predicted"/>
<protein>
    <recommendedName>
        <fullName evidence="1">TET-Associated Glycosyltransferase domain-containing protein</fullName>
    </recommendedName>
</protein>
<dbReference type="Pfam" id="PF20691">
    <property type="entry name" value="TAGT"/>
    <property type="match status" value="1"/>
</dbReference>
<evidence type="ECO:0000313" key="2">
    <source>
        <dbReference type="EMBL" id="MPL90230.1"/>
    </source>
</evidence>
<accession>A0A644VFY4</accession>
<comment type="caution">
    <text evidence="2">The sequence shown here is derived from an EMBL/GenBank/DDBJ whole genome shotgun (WGS) entry which is preliminary data.</text>
</comment>
<dbReference type="AlphaFoldDB" id="A0A644VFY4"/>
<reference evidence="2" key="1">
    <citation type="submission" date="2019-08" db="EMBL/GenBank/DDBJ databases">
        <authorList>
            <person name="Kucharzyk K."/>
            <person name="Murdoch R.W."/>
            <person name="Higgins S."/>
            <person name="Loffler F."/>
        </authorList>
    </citation>
    <scope>NUCLEOTIDE SEQUENCE</scope>
</reference>